<dbReference type="Proteomes" id="UP000275356">
    <property type="component" value="Unassembled WGS sequence"/>
</dbReference>
<dbReference type="Gene3D" id="3.40.50.410">
    <property type="entry name" value="von Willebrand factor, type A domain"/>
    <property type="match status" value="1"/>
</dbReference>
<dbReference type="RefSeq" id="WP_123738674.1">
    <property type="nucleotide sequence ID" value="NZ_CALFQU010000049.1"/>
</dbReference>
<keyword evidence="1" id="KW-1133">Transmembrane helix</keyword>
<keyword evidence="4" id="KW-1185">Reference proteome</keyword>
<organism evidence="3 4">
    <name type="scientific">Salana multivorans</name>
    <dbReference type="NCBI Taxonomy" id="120377"/>
    <lineage>
        <taxon>Bacteria</taxon>
        <taxon>Bacillati</taxon>
        <taxon>Actinomycetota</taxon>
        <taxon>Actinomycetes</taxon>
        <taxon>Micrococcales</taxon>
        <taxon>Beutenbergiaceae</taxon>
        <taxon>Salana</taxon>
    </lineage>
</organism>
<dbReference type="InterPro" id="IPR002035">
    <property type="entry name" value="VWF_A"/>
</dbReference>
<comment type="caution">
    <text evidence="3">The sequence shown here is derived from an EMBL/GenBank/DDBJ whole genome shotgun (WGS) entry which is preliminary data.</text>
</comment>
<name>A0A3N2DA54_9MICO</name>
<protein>
    <submittedName>
        <fullName evidence="3">Ca-activated chloride channel family protein</fullName>
    </submittedName>
</protein>
<dbReference type="PROSITE" id="PS50234">
    <property type="entry name" value="VWFA"/>
    <property type="match status" value="1"/>
</dbReference>
<sequence>MVTESLLLRPWTIVIAVVLLAVAVVLGYATRRGPRTPSDVRWVANSSYLTELPSFRARMVQYRAGLAALVLVALTGGVAAGVLLARPVDRSTENSELATRDIVLCLDVSGSMIGYDVEIVDRFLQLVDSFDGERIALAIWNQTTRTVFPLTDDYTLVKEELTAARDALDFDVDSLDNGSYDPGKLDRLLKFITGTEGGSDTSTSLIGDGLVSCGLLFDEADTERSRSIILAGDNELIGTPIFTLTEAADFVTERQIGLVGIYSGASTATSSQEKKEFREVVTTHDGLYFEANDPAAVDAIIDRIQSQQAVDLDATPEVVITDRPAAALAVLACAFAVLLLVAWRLKE</sequence>
<dbReference type="SUPFAM" id="SSF53300">
    <property type="entry name" value="vWA-like"/>
    <property type="match status" value="1"/>
</dbReference>
<feature type="transmembrane region" description="Helical" evidence="1">
    <location>
        <begin position="64"/>
        <end position="85"/>
    </location>
</feature>
<dbReference type="EMBL" id="RKHQ01000001">
    <property type="protein sequence ID" value="ROR96508.1"/>
    <property type="molecule type" value="Genomic_DNA"/>
</dbReference>
<evidence type="ECO:0000259" key="2">
    <source>
        <dbReference type="PROSITE" id="PS50234"/>
    </source>
</evidence>
<evidence type="ECO:0000313" key="4">
    <source>
        <dbReference type="Proteomes" id="UP000275356"/>
    </source>
</evidence>
<dbReference type="OrthoDB" id="4623238at2"/>
<dbReference type="SMART" id="SM00327">
    <property type="entry name" value="VWA"/>
    <property type="match status" value="1"/>
</dbReference>
<feature type="domain" description="VWFA" evidence="2">
    <location>
        <begin position="101"/>
        <end position="304"/>
    </location>
</feature>
<evidence type="ECO:0000313" key="3">
    <source>
        <dbReference type="EMBL" id="ROR96508.1"/>
    </source>
</evidence>
<keyword evidence="1" id="KW-0812">Transmembrane</keyword>
<feature type="transmembrane region" description="Helical" evidence="1">
    <location>
        <begin position="6"/>
        <end position="29"/>
    </location>
</feature>
<dbReference type="AlphaFoldDB" id="A0A3N2DA54"/>
<proteinExistence type="predicted"/>
<accession>A0A3N2DA54</accession>
<evidence type="ECO:0000256" key="1">
    <source>
        <dbReference type="SAM" id="Phobius"/>
    </source>
</evidence>
<reference evidence="3 4" key="1">
    <citation type="submission" date="2018-11" db="EMBL/GenBank/DDBJ databases">
        <title>Sequencing the genomes of 1000 actinobacteria strains.</title>
        <authorList>
            <person name="Klenk H.-P."/>
        </authorList>
    </citation>
    <scope>NUCLEOTIDE SEQUENCE [LARGE SCALE GENOMIC DNA]</scope>
    <source>
        <strain evidence="3 4">DSM 13521</strain>
    </source>
</reference>
<dbReference type="InterPro" id="IPR036465">
    <property type="entry name" value="vWFA_dom_sf"/>
</dbReference>
<gene>
    <name evidence="3" type="ORF">EDD28_1093</name>
</gene>
<keyword evidence="1" id="KW-0472">Membrane</keyword>
<feature type="transmembrane region" description="Helical" evidence="1">
    <location>
        <begin position="325"/>
        <end position="345"/>
    </location>
</feature>